<comment type="subcellular location">
    <subcellularLocation>
        <location evidence="2 6">Cytoplasm</location>
    </subcellularLocation>
</comment>
<feature type="domain" description="RecX first three-helical" evidence="9">
    <location>
        <begin position="61"/>
        <end position="100"/>
    </location>
</feature>
<protein>
    <recommendedName>
        <fullName evidence="4 6">Regulatory protein RecX</fullName>
    </recommendedName>
</protein>
<keyword evidence="11" id="KW-1185">Reference proteome</keyword>
<evidence type="ECO:0000313" key="10">
    <source>
        <dbReference type="EMBL" id="APX72231.1"/>
    </source>
</evidence>
<reference evidence="11" key="1">
    <citation type="submission" date="2016-12" db="EMBL/GenBank/DDBJ databases">
        <authorList>
            <person name="Jung M.Y."/>
            <person name="Lee S.H."/>
        </authorList>
    </citation>
    <scope>NUCLEOTIDE SEQUENCE [LARGE SCALE GENOMIC DNA]</scope>
    <source>
        <strain evidence="11">WiKim39</strain>
    </source>
</reference>
<dbReference type="InterPro" id="IPR003783">
    <property type="entry name" value="Regulatory_RecX"/>
</dbReference>
<dbReference type="KEGG" id="lalw:BTM29_06505"/>
<dbReference type="InterPro" id="IPR053926">
    <property type="entry name" value="RecX_HTH_1st"/>
</dbReference>
<evidence type="ECO:0000256" key="6">
    <source>
        <dbReference type="HAMAP-Rule" id="MF_01114"/>
    </source>
</evidence>
<comment type="similarity">
    <text evidence="3 6">Belongs to the RecX family.</text>
</comment>
<dbReference type="Pfam" id="PF21982">
    <property type="entry name" value="RecX_HTH1"/>
    <property type="match status" value="1"/>
</dbReference>
<dbReference type="OrthoDB" id="5421057at2"/>
<comment type="function">
    <text evidence="1 6">Modulates RecA activity.</text>
</comment>
<evidence type="ECO:0000313" key="11">
    <source>
        <dbReference type="Proteomes" id="UP000187499"/>
    </source>
</evidence>
<dbReference type="PANTHER" id="PTHR33602">
    <property type="entry name" value="REGULATORY PROTEIN RECX FAMILY PROTEIN"/>
    <property type="match status" value="1"/>
</dbReference>
<keyword evidence="5 6" id="KW-0963">Cytoplasm</keyword>
<dbReference type="Proteomes" id="UP000187499">
    <property type="component" value="Chromosome"/>
</dbReference>
<feature type="domain" description="RecX second three-helical" evidence="7">
    <location>
        <begin position="107"/>
        <end position="147"/>
    </location>
</feature>
<evidence type="ECO:0000256" key="3">
    <source>
        <dbReference type="ARBA" id="ARBA00009695"/>
    </source>
</evidence>
<gene>
    <name evidence="6" type="primary">recX</name>
    <name evidence="10" type="ORF">BTM29_06505</name>
</gene>
<evidence type="ECO:0000256" key="4">
    <source>
        <dbReference type="ARBA" id="ARBA00018111"/>
    </source>
</evidence>
<dbReference type="EMBL" id="CP019323">
    <property type="protein sequence ID" value="APX72231.1"/>
    <property type="molecule type" value="Genomic_DNA"/>
</dbReference>
<dbReference type="InterPro" id="IPR053925">
    <property type="entry name" value="RecX_HTH_3rd"/>
</dbReference>
<evidence type="ECO:0000259" key="9">
    <source>
        <dbReference type="Pfam" id="PF21982"/>
    </source>
</evidence>
<dbReference type="STRING" id="1847728.BTM29_06505"/>
<dbReference type="HAMAP" id="MF_01114">
    <property type="entry name" value="RecX"/>
    <property type="match status" value="1"/>
</dbReference>
<dbReference type="GO" id="GO:0006282">
    <property type="term" value="P:regulation of DNA repair"/>
    <property type="evidence" value="ECO:0007669"/>
    <property type="project" value="UniProtKB-UniRule"/>
</dbReference>
<name>A0A1P8Q318_9LACO</name>
<evidence type="ECO:0000256" key="2">
    <source>
        <dbReference type="ARBA" id="ARBA00004496"/>
    </source>
</evidence>
<dbReference type="Pfam" id="PF02631">
    <property type="entry name" value="RecX_HTH2"/>
    <property type="match status" value="1"/>
</dbReference>
<dbReference type="GO" id="GO:0005737">
    <property type="term" value="C:cytoplasm"/>
    <property type="evidence" value="ECO:0007669"/>
    <property type="project" value="UniProtKB-SubCell"/>
</dbReference>
<organism evidence="10 11">
    <name type="scientific">Companilactobacillus allii</name>
    <dbReference type="NCBI Taxonomy" id="1847728"/>
    <lineage>
        <taxon>Bacteria</taxon>
        <taxon>Bacillati</taxon>
        <taxon>Bacillota</taxon>
        <taxon>Bacilli</taxon>
        <taxon>Lactobacillales</taxon>
        <taxon>Lactobacillaceae</taxon>
        <taxon>Companilactobacillus</taxon>
    </lineage>
</organism>
<dbReference type="Gene3D" id="1.10.10.10">
    <property type="entry name" value="Winged helix-like DNA-binding domain superfamily/Winged helix DNA-binding domain"/>
    <property type="match status" value="4"/>
</dbReference>
<dbReference type="Pfam" id="PF21981">
    <property type="entry name" value="RecX_HTH3"/>
    <property type="match status" value="1"/>
</dbReference>
<evidence type="ECO:0000259" key="7">
    <source>
        <dbReference type="Pfam" id="PF02631"/>
    </source>
</evidence>
<sequence>MAKVTKIQAQKRKGRYNVYLDGEYSFPVSETTLVDYRLMNGLELDDAQIKEIKSRENINKAYGDAVNYLSYELRTEKEMRDYLYKKEYSSPVVFSVMERLQKLNYMDDNAYAVSFINTQLNTTANGPKVIRQKMIQKGVPATIIEDKLSEIDQDKLLENATVFAGKQVRKQRHKSFQQMMTKLKQGLYQKGYSGEIISQAIDDLELERDDESETENLQLLVEKVKHRYNNPAKLINYLMTKGYRYDAIKKVLKGE</sequence>
<dbReference type="PANTHER" id="PTHR33602:SF1">
    <property type="entry name" value="REGULATORY PROTEIN RECX FAMILY PROTEIN"/>
    <property type="match status" value="1"/>
</dbReference>
<dbReference type="NCBIfam" id="NF010733">
    <property type="entry name" value="PRK14135.1"/>
    <property type="match status" value="1"/>
</dbReference>
<feature type="domain" description="RecX third three-helical" evidence="8">
    <location>
        <begin position="157"/>
        <end position="201"/>
    </location>
</feature>
<dbReference type="InterPro" id="IPR053924">
    <property type="entry name" value="RecX_HTH_2nd"/>
</dbReference>
<dbReference type="RefSeq" id="WP_076614938.1">
    <property type="nucleotide sequence ID" value="NZ_CP019323.1"/>
</dbReference>
<evidence type="ECO:0000259" key="8">
    <source>
        <dbReference type="Pfam" id="PF21981"/>
    </source>
</evidence>
<dbReference type="InterPro" id="IPR036388">
    <property type="entry name" value="WH-like_DNA-bd_sf"/>
</dbReference>
<dbReference type="AlphaFoldDB" id="A0A1P8Q318"/>
<accession>A0A1P8Q318</accession>
<evidence type="ECO:0000256" key="5">
    <source>
        <dbReference type="ARBA" id="ARBA00022490"/>
    </source>
</evidence>
<evidence type="ECO:0000256" key="1">
    <source>
        <dbReference type="ARBA" id="ARBA00003529"/>
    </source>
</evidence>
<proteinExistence type="inferred from homology"/>